<reference evidence="1" key="1">
    <citation type="submission" date="2009-10" db="EMBL/GenBank/DDBJ databases">
        <title>Diversity of trophic interactions inside an arsenic-rich microbial ecosystem.</title>
        <authorList>
            <person name="Bertin P.N."/>
            <person name="Heinrich-Salmeron A."/>
            <person name="Pelletier E."/>
            <person name="Goulhen-Chollet F."/>
            <person name="Arsene-Ploetze F."/>
            <person name="Gallien S."/>
            <person name="Calteau A."/>
            <person name="Vallenet D."/>
            <person name="Casiot C."/>
            <person name="Chane-Woon-Ming B."/>
            <person name="Giloteaux L."/>
            <person name="Barakat M."/>
            <person name="Bonnefoy V."/>
            <person name="Bruneel O."/>
            <person name="Chandler M."/>
            <person name="Cleiss J."/>
            <person name="Duran R."/>
            <person name="Elbaz-Poulichet F."/>
            <person name="Fonknechten N."/>
            <person name="Lauga B."/>
            <person name="Mornico D."/>
            <person name="Ortet P."/>
            <person name="Schaeffer C."/>
            <person name="Siguier P."/>
            <person name="Alexander Thil Smith A."/>
            <person name="Van Dorsselaer A."/>
            <person name="Weissenbach J."/>
            <person name="Medigue C."/>
            <person name="Le Paslier D."/>
        </authorList>
    </citation>
    <scope>NUCLEOTIDE SEQUENCE</scope>
</reference>
<proteinExistence type="predicted"/>
<comment type="caution">
    <text evidence="1">The sequence shown here is derived from an EMBL/GenBank/DDBJ whole genome shotgun (WGS) entry which is preliminary data.</text>
</comment>
<organism evidence="1">
    <name type="scientific">mine drainage metagenome</name>
    <dbReference type="NCBI Taxonomy" id="410659"/>
    <lineage>
        <taxon>unclassified sequences</taxon>
        <taxon>metagenomes</taxon>
        <taxon>ecological metagenomes</taxon>
    </lineage>
</organism>
<gene>
    <name evidence="1" type="ORF">CARN6_0248</name>
</gene>
<protein>
    <submittedName>
        <fullName evidence="1">Uncharacterized protein</fullName>
    </submittedName>
</protein>
<accession>E6QI83</accession>
<evidence type="ECO:0000313" key="1">
    <source>
        <dbReference type="EMBL" id="CBI06948.1"/>
    </source>
</evidence>
<name>E6QI83_9ZZZZ</name>
<sequence>MKRVLALSLSIATMASVASFAAGSTTKINGWVSDAMCGAKHTGSGAACVKKCIGMGEKPVFVDDTKKQVWAIDNPDAVKGVYGEHVTIMATANAATKTVHIASVKAMTE</sequence>
<dbReference type="EMBL" id="CABQ01000044">
    <property type="protein sequence ID" value="CBI06948.1"/>
    <property type="molecule type" value="Genomic_DNA"/>
</dbReference>
<dbReference type="AlphaFoldDB" id="E6QI83"/>